<dbReference type="Gene3D" id="2.40.10.500">
    <property type="match status" value="1"/>
</dbReference>
<dbReference type="HOGENOM" id="CLU_530833_0_0_0"/>
<evidence type="ECO:0000256" key="1">
    <source>
        <dbReference type="ARBA" id="ARBA00022737"/>
    </source>
</evidence>
<dbReference type="STRING" id="1266370.NITGR_360062"/>
<feature type="compositionally biased region" description="Acidic residues" evidence="2">
    <location>
        <begin position="485"/>
        <end position="513"/>
    </location>
</feature>
<reference evidence="3 4" key="1">
    <citation type="journal article" date="2013" name="Front. Microbiol.">
        <title>The genome of Nitrospina gracilis illuminates the metabolism and evolution of the major marine nitrite oxidizer.</title>
        <authorList>
            <person name="Luecker S."/>
            <person name="Nowka B."/>
            <person name="Rattei T."/>
            <person name="Spieck E."/>
            <person name="and Daims H."/>
        </authorList>
    </citation>
    <scope>NUCLEOTIDE SEQUENCE [LARGE SCALE GENOMIC DNA]</scope>
    <source>
        <strain evidence="3 4">3/211</strain>
    </source>
</reference>
<dbReference type="GO" id="GO:0008270">
    <property type="term" value="F:zinc ion binding"/>
    <property type="evidence" value="ECO:0007669"/>
    <property type="project" value="UniProtKB-KW"/>
</dbReference>
<dbReference type="CDD" id="cd05819">
    <property type="entry name" value="NHL"/>
    <property type="match status" value="1"/>
</dbReference>
<proteinExistence type="predicted"/>
<protein>
    <recommendedName>
        <fullName evidence="5">NHL repeat containing protein</fullName>
    </recommendedName>
</protein>
<dbReference type="AlphaFoldDB" id="M1YYG0"/>
<dbReference type="InterPro" id="IPR001258">
    <property type="entry name" value="NHL_repeat"/>
</dbReference>
<dbReference type="InterPro" id="IPR050952">
    <property type="entry name" value="TRIM-NHL_E3_ligases"/>
</dbReference>
<dbReference type="PANTHER" id="PTHR24104">
    <property type="entry name" value="E3 UBIQUITIN-PROTEIN LIGASE NHLRC1-RELATED"/>
    <property type="match status" value="1"/>
</dbReference>
<keyword evidence="4" id="KW-1185">Reference proteome</keyword>
<dbReference type="OrthoDB" id="9811352at2"/>
<evidence type="ECO:0000256" key="2">
    <source>
        <dbReference type="SAM" id="MobiDB-lite"/>
    </source>
</evidence>
<feature type="region of interest" description="Disordered" evidence="2">
    <location>
        <begin position="471"/>
        <end position="513"/>
    </location>
</feature>
<feature type="compositionally biased region" description="Basic and acidic residues" evidence="2">
    <location>
        <begin position="1"/>
        <end position="18"/>
    </location>
</feature>
<dbReference type="Proteomes" id="UP000011704">
    <property type="component" value="Unassembled WGS sequence"/>
</dbReference>
<sequence length="513" mass="57350">MSDDQTRKEEEAREKEESLEVAESDVDEIEEEEIDEDVLTEDELEEVDEVEEVDEGQKEVGAIMVLGQSGFEEGQSNRGADDPSDNTLSEPQFVMKFGEMLFVADRGNHRVLGWNTFPEENGEPASFVLGQEDFSDCLENRGITTTLDEMTSGLGDESLDGFTISKPEEDTLSQPAGMEVIDGKLYVADSGNHRVLRWNGLPSDDGEAPGLVLGQDNLECGEANRRGLVGSGSLFFPFGVRSGDDQHVFVADKDNHRVLIWKKIPFNNGWNADICLGQSDMDEREPNRGDFDNVTPDSMSFPTGVFYHAETGKIFVVDQGNNRVLIWNKMPSHNGVPADLVLGQPNFYSRDVNAGQGGYRCDAVGMYFPTDVVYGRKGLFVSDSGNNRVLGWKELPTENGQPADFVIGQKSFYENKFNRNSDPSHCSLNDPYGLFLEEDPEDEDDPGRLYICDRGNARVVIWEELPIAEVEMPEEDEDQLHAEVEDPELLMGEDEDFFEEDEMPPEELEEETA</sequence>
<feature type="compositionally biased region" description="Acidic residues" evidence="2">
    <location>
        <begin position="19"/>
        <end position="54"/>
    </location>
</feature>
<feature type="region of interest" description="Disordered" evidence="2">
    <location>
        <begin position="1"/>
        <end position="56"/>
    </location>
</feature>
<name>M1YYG0_NITG3</name>
<dbReference type="InParanoid" id="M1YYG0"/>
<gene>
    <name evidence="3" type="ORF">NITGR_360062</name>
</gene>
<evidence type="ECO:0008006" key="5">
    <source>
        <dbReference type="Google" id="ProtNLM"/>
    </source>
</evidence>
<dbReference type="PANTHER" id="PTHR24104:SF25">
    <property type="entry name" value="PROTEIN LIN-41"/>
    <property type="match status" value="1"/>
</dbReference>
<dbReference type="SUPFAM" id="SSF63825">
    <property type="entry name" value="YWTD domain"/>
    <property type="match status" value="1"/>
</dbReference>
<dbReference type="InterPro" id="IPR011042">
    <property type="entry name" value="6-blade_b-propeller_TolB-like"/>
</dbReference>
<comment type="caution">
    <text evidence="3">The sequence shown here is derived from an EMBL/GenBank/DDBJ whole genome shotgun (WGS) entry which is preliminary data.</text>
</comment>
<organism evidence="3 4">
    <name type="scientific">Nitrospina gracilis (strain 3/211)</name>
    <dbReference type="NCBI Taxonomy" id="1266370"/>
    <lineage>
        <taxon>Bacteria</taxon>
        <taxon>Pseudomonadati</taxon>
        <taxon>Nitrospinota/Tectimicrobiota group</taxon>
        <taxon>Nitrospinota</taxon>
        <taxon>Nitrospinia</taxon>
        <taxon>Nitrospinales</taxon>
        <taxon>Nitrospinaceae</taxon>
        <taxon>Nitrospina</taxon>
    </lineage>
</organism>
<dbReference type="Pfam" id="PF01436">
    <property type="entry name" value="NHL"/>
    <property type="match status" value="1"/>
</dbReference>
<dbReference type="RefSeq" id="WP_005008596.1">
    <property type="nucleotide sequence ID" value="NZ_HG422173.1"/>
</dbReference>
<dbReference type="Gene3D" id="2.120.10.30">
    <property type="entry name" value="TolB, C-terminal domain"/>
    <property type="match status" value="2"/>
</dbReference>
<evidence type="ECO:0000313" key="3">
    <source>
        <dbReference type="EMBL" id="CCQ90724.1"/>
    </source>
</evidence>
<keyword evidence="1" id="KW-0677">Repeat</keyword>
<accession>M1YYG0</accession>
<evidence type="ECO:0000313" key="4">
    <source>
        <dbReference type="Proteomes" id="UP000011704"/>
    </source>
</evidence>
<dbReference type="EMBL" id="CAQJ01000040">
    <property type="protein sequence ID" value="CCQ90724.1"/>
    <property type="molecule type" value="Genomic_DNA"/>
</dbReference>